<dbReference type="EMBL" id="CM043018">
    <property type="protein sequence ID" value="KAI4463782.1"/>
    <property type="molecule type" value="Genomic_DNA"/>
</dbReference>
<gene>
    <name evidence="1" type="ORF">MML48_4g00008965</name>
</gene>
<comment type="caution">
    <text evidence="1">The sequence shown here is derived from an EMBL/GenBank/DDBJ whole genome shotgun (WGS) entry which is preliminary data.</text>
</comment>
<sequence length="1113" mass="128498">MDLPEEELYCDVEIINNDLIKNDNKEIDENSDFSEDYYDSDIEDSYYQNTETFHKRPTILKESQHSNPQHSSNKLQEYQPNDTLFRKFDNKINVSKYEGPTLSNHAANFLLQKERKMDNERIRTKDKHDRATAEQVMDPRTRIILFKLLSRGVISEINGCISTGKEANVYHATSKADKQFAIKIYKTSILVFKDRDRYVSGEYRFRNGYCRHNPRKMVRTWAEKEMRNLVRMHTNGVNVPEPVLLRSHVLVMDFIGKDGWPAPLLKDAEISQSKSREVYREVIVLMWKMYNNCKLVHADLSEFNMLYQDGNVYIIDVSQSVEHDHPHALDFLHELNLEEHLDRLSEQAGERLQEEITSKEQFYIYIFLNIKVDEEVFKNAYIPKRLTEVVDAERDITLAKSNGVDNLVYKTITGLKIDSIETKKITDEPENSSDEDADSNTDSDCSSENGASRFVNCARPKHETTEEKKERKKAIKEQQAEKRKFEDVYKSSKLQNWQIPKWYPERPCTRKGKTRIIANDRGHLLPDIPRTRKNMWGEFTHTWDLPKKITRKLANELSAPKPEKLAKWNKHCSRHELARSAKNKENLPINDKIISVENELIKDKKQPDEEEHKEIEVLKQNEEMDILKDASLGHNRDIAAKYTPGDVTDPKDRDPSHLDLKAGIFDEHAEEYPAKGYPKYRNDFSAPLPKKMPDLKTQVDDLIKKHQEMSECSCPVIKKKTTPLPSPYLAAAKNFILARKLHTENLEHVPLPDTITDAMYRKRQMMGDSEPGLMLKDGNFATGVGWKGYPGYGATRCTKLKVYRPKTCSSAEEAEKVKADRPNSVSSFDKKWRFIRQTKVTPIELAICWDLTPVDPTDEPKRTKHIDGSNGSQAPAVFSLVHTPKGDLDDEAAAKTFIPLFDKVNAADVEHKCHRKDCKTAWEAENRVVTSSHKSNSSNNSNNNFKRSKSAYNLNHHSHHSSEGKTSSTSSAKKTHKSSPNLTNPSSSYKYCSKECLNKSPSKRLCVACELKNVKLKERPKSEFKMAFKAGVPNNNKSVSLNNELNPNRLKIPKQRDPYSNTKYHIETLAPPFSFQSGKRHEYPNHWRLASIYQHSYKPLHLRKRPMIECVFK</sequence>
<keyword evidence="1" id="KW-0808">Transferase</keyword>
<evidence type="ECO:0000313" key="1">
    <source>
        <dbReference type="EMBL" id="KAI4463782.1"/>
    </source>
</evidence>
<organism evidence="1 2">
    <name type="scientific">Holotrichia oblita</name>
    <name type="common">Chafer beetle</name>
    <dbReference type="NCBI Taxonomy" id="644536"/>
    <lineage>
        <taxon>Eukaryota</taxon>
        <taxon>Metazoa</taxon>
        <taxon>Ecdysozoa</taxon>
        <taxon>Arthropoda</taxon>
        <taxon>Hexapoda</taxon>
        <taxon>Insecta</taxon>
        <taxon>Pterygota</taxon>
        <taxon>Neoptera</taxon>
        <taxon>Endopterygota</taxon>
        <taxon>Coleoptera</taxon>
        <taxon>Polyphaga</taxon>
        <taxon>Scarabaeiformia</taxon>
        <taxon>Scarabaeidae</taxon>
        <taxon>Melolonthinae</taxon>
        <taxon>Holotrichia</taxon>
    </lineage>
</organism>
<keyword evidence="1" id="KW-0418">Kinase</keyword>
<reference evidence="1" key="1">
    <citation type="submission" date="2022-04" db="EMBL/GenBank/DDBJ databases">
        <title>Chromosome-scale genome assembly of Holotrichia oblita Faldermann.</title>
        <authorList>
            <person name="Rongchong L."/>
        </authorList>
    </citation>
    <scope>NUCLEOTIDE SEQUENCE</scope>
    <source>
        <strain evidence="1">81SQS9</strain>
    </source>
</reference>
<accession>A0ACB9TAH1</accession>
<evidence type="ECO:0000313" key="2">
    <source>
        <dbReference type="Proteomes" id="UP001056778"/>
    </source>
</evidence>
<name>A0ACB9TAH1_HOLOL</name>
<proteinExistence type="predicted"/>
<keyword evidence="2" id="KW-1185">Reference proteome</keyword>
<dbReference type="Proteomes" id="UP001056778">
    <property type="component" value="Chromosome 4"/>
</dbReference>
<protein>
    <submittedName>
        <fullName evidence="1">Serine/threonine-protein kinase rio1</fullName>
    </submittedName>
</protein>